<evidence type="ECO:0000256" key="2">
    <source>
        <dbReference type="SAM" id="SignalP"/>
    </source>
</evidence>
<dbReference type="AlphaFoldDB" id="A0A5N8WHR3"/>
<feature type="signal peptide" evidence="2">
    <location>
        <begin position="1"/>
        <end position="25"/>
    </location>
</feature>
<feature type="chain" id="PRO_5024896545" description="ATP-binding protein" evidence="2">
    <location>
        <begin position="26"/>
        <end position="95"/>
    </location>
</feature>
<organism evidence="3 4">
    <name type="scientific">Streptomyces phyllanthi</name>
    <dbReference type="NCBI Taxonomy" id="1803180"/>
    <lineage>
        <taxon>Bacteria</taxon>
        <taxon>Bacillati</taxon>
        <taxon>Actinomycetota</taxon>
        <taxon>Actinomycetes</taxon>
        <taxon>Kitasatosporales</taxon>
        <taxon>Streptomycetaceae</taxon>
        <taxon>Streptomyces</taxon>
    </lineage>
</organism>
<accession>A0A5N8WHR3</accession>
<feature type="region of interest" description="Disordered" evidence="1">
    <location>
        <begin position="51"/>
        <end position="95"/>
    </location>
</feature>
<gene>
    <name evidence="3" type="ORF">FNH04_43055</name>
</gene>
<evidence type="ECO:0000313" key="3">
    <source>
        <dbReference type="EMBL" id="MPY46446.1"/>
    </source>
</evidence>
<feature type="compositionally biased region" description="Low complexity" evidence="1">
    <location>
        <begin position="51"/>
        <end position="60"/>
    </location>
</feature>
<sequence length="95" mass="9000">MKSLKAAAVVVGSVVVTGVAAPAAAADTPGGKSGLLTGVVKSLSKSGPLKLLQQKPQAPGTPQRGSAPSAPNGARGPAGQQGGNALLGGLPLQRG</sequence>
<evidence type="ECO:0000256" key="1">
    <source>
        <dbReference type="SAM" id="MobiDB-lite"/>
    </source>
</evidence>
<evidence type="ECO:0000313" key="4">
    <source>
        <dbReference type="Proteomes" id="UP000326979"/>
    </source>
</evidence>
<comment type="caution">
    <text evidence="3">The sequence shown here is derived from an EMBL/GenBank/DDBJ whole genome shotgun (WGS) entry which is preliminary data.</text>
</comment>
<evidence type="ECO:0008006" key="5">
    <source>
        <dbReference type="Google" id="ProtNLM"/>
    </source>
</evidence>
<dbReference type="Proteomes" id="UP000326979">
    <property type="component" value="Unassembled WGS sequence"/>
</dbReference>
<name>A0A5N8WHR3_9ACTN</name>
<proteinExistence type="predicted"/>
<keyword evidence="4" id="KW-1185">Reference proteome</keyword>
<dbReference type="EMBL" id="VJZE01000666">
    <property type="protein sequence ID" value="MPY46446.1"/>
    <property type="molecule type" value="Genomic_DNA"/>
</dbReference>
<keyword evidence="2" id="KW-0732">Signal</keyword>
<reference evidence="3 4" key="1">
    <citation type="submission" date="2019-07" db="EMBL/GenBank/DDBJ databases">
        <title>New species of Amycolatopsis and Streptomyces.</title>
        <authorList>
            <person name="Duangmal K."/>
            <person name="Teo W.F.A."/>
            <person name="Lipun K."/>
        </authorList>
    </citation>
    <scope>NUCLEOTIDE SEQUENCE [LARGE SCALE GENOMIC DNA]</scope>
    <source>
        <strain evidence="3 4">TISTR 2346</strain>
    </source>
</reference>
<protein>
    <recommendedName>
        <fullName evidence="5">ATP-binding protein</fullName>
    </recommendedName>
</protein>
<dbReference type="RefSeq" id="WP_152791679.1">
    <property type="nucleotide sequence ID" value="NZ_BAABEQ010000105.1"/>
</dbReference>